<keyword evidence="8" id="KW-0472">Membrane</keyword>
<dbReference type="SUPFAM" id="SSF56925">
    <property type="entry name" value="OMPA-like"/>
    <property type="match status" value="1"/>
</dbReference>
<dbReference type="Pfam" id="PF00691">
    <property type="entry name" value="OmpA"/>
    <property type="match status" value="1"/>
</dbReference>
<dbReference type="PROSITE" id="PS51123">
    <property type="entry name" value="OMPA_2"/>
    <property type="match status" value="1"/>
</dbReference>
<evidence type="ECO:0000259" key="11">
    <source>
        <dbReference type="PROSITE" id="PS51123"/>
    </source>
</evidence>
<dbReference type="Pfam" id="PF13505">
    <property type="entry name" value="OMP_b-brl"/>
    <property type="match status" value="1"/>
</dbReference>
<evidence type="ECO:0000256" key="7">
    <source>
        <dbReference type="ARBA" id="ARBA00023114"/>
    </source>
</evidence>
<proteinExistence type="predicted"/>
<evidence type="ECO:0000313" key="12">
    <source>
        <dbReference type="EMBL" id="VAW33389.1"/>
    </source>
</evidence>
<keyword evidence="9" id="KW-0998">Cell outer membrane</keyword>
<keyword evidence="5" id="KW-0732">Signal</keyword>
<dbReference type="EMBL" id="UOEW01000030">
    <property type="protein sequence ID" value="VAW33389.1"/>
    <property type="molecule type" value="Genomic_DNA"/>
</dbReference>
<dbReference type="Gene3D" id="3.30.1330.60">
    <property type="entry name" value="OmpA-like domain"/>
    <property type="match status" value="1"/>
</dbReference>
<evidence type="ECO:0000256" key="6">
    <source>
        <dbReference type="ARBA" id="ARBA00023065"/>
    </source>
</evidence>
<dbReference type="InterPro" id="IPR028974">
    <property type="entry name" value="TSP_type-3_rpt"/>
</dbReference>
<dbReference type="GO" id="GO:0009279">
    <property type="term" value="C:cell outer membrane"/>
    <property type="evidence" value="ECO:0007669"/>
    <property type="project" value="UniProtKB-SubCell"/>
</dbReference>
<dbReference type="Gene3D" id="2.40.160.20">
    <property type="match status" value="1"/>
</dbReference>
<feature type="region of interest" description="Disordered" evidence="10">
    <location>
        <begin position="351"/>
        <end position="371"/>
    </location>
</feature>
<dbReference type="InterPro" id="IPR027385">
    <property type="entry name" value="Beta-barrel_OMP"/>
</dbReference>
<evidence type="ECO:0000256" key="4">
    <source>
        <dbReference type="ARBA" id="ARBA00022692"/>
    </source>
</evidence>
<protein>
    <submittedName>
        <fullName evidence="12">OmpA family protein</fullName>
    </submittedName>
</protein>
<reference evidence="12" key="1">
    <citation type="submission" date="2018-06" db="EMBL/GenBank/DDBJ databases">
        <authorList>
            <person name="Zhirakovskaya E."/>
        </authorList>
    </citation>
    <scope>NUCLEOTIDE SEQUENCE</scope>
</reference>
<dbReference type="Pfam" id="PF02412">
    <property type="entry name" value="TSP_3"/>
    <property type="match status" value="2"/>
</dbReference>
<dbReference type="InterPro" id="IPR006665">
    <property type="entry name" value="OmpA-like"/>
</dbReference>
<evidence type="ECO:0000256" key="8">
    <source>
        <dbReference type="ARBA" id="ARBA00023136"/>
    </source>
</evidence>
<sequence>MKKIILAVSVALTAGSAIAGDVDFDKRWYVTPNVSFVKPDSEKNASSGLELGLAIGKFITDRISLDFEVSQGTHDLNNGGEVEQRSFGLFSRYHFGENMGFTPFVGLGLGYMHVDQSNFNSERQALGSIVGGFSKSLSENLKLRTELRYRLENSDDTHSGEDTFADVLFNAGLSFAMGEAPRQETQTTLVEKAPQLDSDNDGVSDANDRCPNSPAGARVDSTGCTIVDGDDDRDGVPNSQDACPNSPAGAVVGRDGCEVKVVIELQGVHFDTDKSTLKPESIAILNAAVKTLGEHGSIRVEVAGHTDSRASDAYNQSLSQRRAKVVYDYLSGHGIANDRMTWKGYGESQPIATNDTAEGRAQNRRTELIVQ</sequence>
<evidence type="ECO:0000256" key="9">
    <source>
        <dbReference type="ARBA" id="ARBA00023237"/>
    </source>
</evidence>
<feature type="domain" description="OmpA-like" evidence="11">
    <location>
        <begin position="257"/>
        <end position="371"/>
    </location>
</feature>
<dbReference type="InterPro" id="IPR003367">
    <property type="entry name" value="Thrombospondin_3-like_rpt"/>
</dbReference>
<comment type="subcellular location">
    <subcellularLocation>
        <location evidence="1">Cell outer membrane</location>
        <topology evidence="1">Multi-pass membrane protein</topology>
    </subcellularLocation>
</comment>
<name>A0A3B0V932_9ZZZZ</name>
<dbReference type="GO" id="GO:0006811">
    <property type="term" value="P:monoatomic ion transport"/>
    <property type="evidence" value="ECO:0007669"/>
    <property type="project" value="UniProtKB-KW"/>
</dbReference>
<dbReference type="PANTHER" id="PTHR30329">
    <property type="entry name" value="STATOR ELEMENT OF FLAGELLAR MOTOR COMPLEX"/>
    <property type="match status" value="1"/>
</dbReference>
<gene>
    <name evidence="12" type="ORF">MNBD_GAMMA01-1785</name>
</gene>
<keyword evidence="2" id="KW-0813">Transport</keyword>
<dbReference type="PANTHER" id="PTHR30329:SF21">
    <property type="entry name" value="LIPOPROTEIN YIAD-RELATED"/>
    <property type="match status" value="1"/>
</dbReference>
<dbReference type="SUPFAM" id="SSF103088">
    <property type="entry name" value="OmpA-like"/>
    <property type="match status" value="1"/>
</dbReference>
<organism evidence="12">
    <name type="scientific">hydrothermal vent metagenome</name>
    <dbReference type="NCBI Taxonomy" id="652676"/>
    <lineage>
        <taxon>unclassified sequences</taxon>
        <taxon>metagenomes</taxon>
        <taxon>ecological metagenomes</taxon>
    </lineage>
</organism>
<dbReference type="InterPro" id="IPR006664">
    <property type="entry name" value="OMP_bac"/>
</dbReference>
<evidence type="ECO:0000256" key="1">
    <source>
        <dbReference type="ARBA" id="ARBA00004571"/>
    </source>
</evidence>
<evidence type="ECO:0000256" key="5">
    <source>
        <dbReference type="ARBA" id="ARBA00022729"/>
    </source>
</evidence>
<dbReference type="InterPro" id="IPR036737">
    <property type="entry name" value="OmpA-like_sf"/>
</dbReference>
<evidence type="ECO:0000256" key="10">
    <source>
        <dbReference type="SAM" id="MobiDB-lite"/>
    </source>
</evidence>
<dbReference type="AlphaFoldDB" id="A0A3B0V932"/>
<dbReference type="CDD" id="cd07185">
    <property type="entry name" value="OmpA_C-like"/>
    <property type="match status" value="1"/>
</dbReference>
<dbReference type="SUPFAM" id="SSF103647">
    <property type="entry name" value="TSP type-3 repeat"/>
    <property type="match status" value="1"/>
</dbReference>
<dbReference type="GO" id="GO:0046930">
    <property type="term" value="C:pore complex"/>
    <property type="evidence" value="ECO:0007669"/>
    <property type="project" value="UniProtKB-KW"/>
</dbReference>
<dbReference type="GO" id="GO:0005509">
    <property type="term" value="F:calcium ion binding"/>
    <property type="evidence" value="ECO:0007669"/>
    <property type="project" value="InterPro"/>
</dbReference>
<keyword evidence="7" id="KW-0626">Porin</keyword>
<keyword evidence="6" id="KW-0406">Ion transport</keyword>
<dbReference type="GO" id="GO:0015288">
    <property type="term" value="F:porin activity"/>
    <property type="evidence" value="ECO:0007669"/>
    <property type="project" value="UniProtKB-KW"/>
</dbReference>
<evidence type="ECO:0000256" key="2">
    <source>
        <dbReference type="ARBA" id="ARBA00022448"/>
    </source>
</evidence>
<evidence type="ECO:0000256" key="3">
    <source>
        <dbReference type="ARBA" id="ARBA00022452"/>
    </source>
</evidence>
<dbReference type="InterPro" id="IPR011250">
    <property type="entry name" value="OMP/PagP_B-barrel"/>
</dbReference>
<keyword evidence="4" id="KW-0812">Transmembrane</keyword>
<dbReference type="PRINTS" id="PR01021">
    <property type="entry name" value="OMPADOMAIN"/>
</dbReference>
<feature type="region of interest" description="Disordered" evidence="10">
    <location>
        <begin position="195"/>
        <end position="224"/>
    </location>
</feature>
<dbReference type="GO" id="GO:0007155">
    <property type="term" value="P:cell adhesion"/>
    <property type="evidence" value="ECO:0007669"/>
    <property type="project" value="InterPro"/>
</dbReference>
<keyword evidence="3" id="KW-1134">Transmembrane beta strand</keyword>
<dbReference type="InterPro" id="IPR050330">
    <property type="entry name" value="Bact_OuterMem_StrucFunc"/>
</dbReference>
<accession>A0A3B0V932</accession>